<evidence type="ECO:0000313" key="3">
    <source>
        <dbReference type="Proteomes" id="UP000472372"/>
    </source>
</evidence>
<dbReference type="EMBL" id="HG992988">
    <property type="protein sequence ID" value="CAE7218736.1"/>
    <property type="molecule type" value="Genomic_DNA"/>
</dbReference>
<reference evidence="2" key="1">
    <citation type="submission" date="2021-02" db="EMBL/GenBank/DDBJ databases">
        <authorList>
            <person name="Syme A R."/>
            <person name="Syme A R."/>
            <person name="Moolhuijzen P."/>
        </authorList>
    </citation>
    <scope>NUCLEOTIDE SEQUENCE</scope>
    <source>
        <strain evidence="2">W1-1</strain>
    </source>
</reference>
<dbReference type="Pfam" id="PF06985">
    <property type="entry name" value="HET"/>
    <property type="match status" value="1"/>
</dbReference>
<evidence type="ECO:0000259" key="1">
    <source>
        <dbReference type="Pfam" id="PF06985"/>
    </source>
</evidence>
<evidence type="ECO:0000313" key="2">
    <source>
        <dbReference type="EMBL" id="CAE7218736.1"/>
    </source>
</evidence>
<feature type="domain" description="Heterokaryon incompatibility" evidence="1">
    <location>
        <begin position="63"/>
        <end position="210"/>
    </location>
</feature>
<organism evidence="2 3">
    <name type="scientific">Pyrenophora teres f. teres</name>
    <dbReference type="NCBI Taxonomy" id="97479"/>
    <lineage>
        <taxon>Eukaryota</taxon>
        <taxon>Fungi</taxon>
        <taxon>Dikarya</taxon>
        <taxon>Ascomycota</taxon>
        <taxon>Pezizomycotina</taxon>
        <taxon>Dothideomycetes</taxon>
        <taxon>Pleosporomycetidae</taxon>
        <taxon>Pleosporales</taxon>
        <taxon>Pleosporineae</taxon>
        <taxon>Pleosporaceae</taxon>
        <taxon>Pyrenophora</taxon>
    </lineage>
</organism>
<sequence>MLPENQGNTHHTGSDHSLRCAQSWLLACTRGQKTSSALPTRVVHIKGSQDVRLYQSKREVKKYVCLSHCWGGVEIIRTKNATLTQYEKGIPWEDLSLTFQEAITFAFRLGYEYIWIDSLCIIQDNVEDWRLEGSRMSQIYTGAALTLAATASSDGSGGCFRRHERPALTHVSYPAADGSKMRLGVRLGVENTNWHGARLPLLGRAWAFQERLLSHRVLHFLEEELLWECRHNTSFELFAQGNNVWEHEIRHSTSSFKSILSLDKIGIVQKWQEIICQYSALQLTEEDDIFPALQGIGKYMSEYIRSNYLAGLWEIDLIEGLLWYTTSHIRPLKWRSTSWSWASMLGPVTWDSIAWDRFLFTPYTSLVSTQIEPVDSDTFGALKSGRITLRGRCFNDVDEGVFCTTPTEHTGNVMYMSGSTWMYKEVRYIQDCKVFDGVRPHSKPLVPGQRVKTLLMGDTGSGWTYHFLVLRPVTMAENTYERFAYMMLGPWDFAPGGPRSLCALGEEEIIHII</sequence>
<dbReference type="Proteomes" id="UP000472372">
    <property type="component" value="Chromosome 12"/>
</dbReference>
<dbReference type="PANTHER" id="PTHR33112:SF9">
    <property type="entry name" value="HETEROKARYON INCOMPATIBILITY DOMAIN-CONTAINING PROTEIN"/>
    <property type="match status" value="1"/>
</dbReference>
<dbReference type="AlphaFoldDB" id="A0A6S6WHK8"/>
<dbReference type="PANTHER" id="PTHR33112">
    <property type="entry name" value="DOMAIN PROTEIN, PUTATIVE-RELATED"/>
    <property type="match status" value="1"/>
</dbReference>
<proteinExistence type="predicted"/>
<dbReference type="InterPro" id="IPR010730">
    <property type="entry name" value="HET"/>
</dbReference>
<protein>
    <submittedName>
        <fullName evidence="2">HET-domain-containing protein</fullName>
    </submittedName>
</protein>
<accession>A0A6S6WHK8</accession>
<gene>
    <name evidence="2" type="ORF">PTTW11_11078</name>
</gene>
<name>A0A6S6WHK8_9PLEO</name>